<comment type="caution">
    <text evidence="1">The sequence shown here is derived from an EMBL/GenBank/DDBJ whole genome shotgun (WGS) entry which is preliminary data.</text>
</comment>
<proteinExistence type="predicted"/>
<dbReference type="RefSeq" id="WP_009197098.1">
    <property type="nucleotide sequence ID" value="NZ_AODQ01000140.1"/>
</dbReference>
<reference evidence="1 2" key="1">
    <citation type="journal article" date="2013" name="Genome Announc.">
        <title>Draft Genome Sequence of Cesiribacter andamanensis Strain AMV16T, Isolated from a Soil Sample from a Mud Volcano in the Andaman Islands, India.</title>
        <authorList>
            <person name="Shivaji S."/>
            <person name="Ara S."/>
            <person name="Begum Z."/>
            <person name="Srinivas T.N."/>
            <person name="Singh A."/>
            <person name="Kumar Pinnaka A."/>
        </authorList>
    </citation>
    <scope>NUCLEOTIDE SEQUENCE [LARGE SCALE GENOMIC DNA]</scope>
    <source>
        <strain evidence="1 2">AMV16</strain>
    </source>
</reference>
<dbReference type="STRING" id="1279009.ADICEAN_03719"/>
<evidence type="ECO:0000313" key="1">
    <source>
        <dbReference type="EMBL" id="EMR01154.1"/>
    </source>
</evidence>
<keyword evidence="2" id="KW-1185">Reference proteome</keyword>
<dbReference type="OrthoDB" id="820155at2"/>
<sequence length="356" mass="37681">MNKIQNVLLWLGILLISVACVDDYFEANPPLPLDSPYSVLTVDDTELTGGESTNFTVRVVDAPGLVDSVAYITTDDKGTVVFDQGSLNSVIGSESGTFTGTFTAPYDASGPFTLTIVVFDAQGEQMKSHTMSETLTLTYLLDAPTFTLGANDAVLTPGESTTVNIDIEALGGIEDVRIFSNFGQVVLDTASLDAVRGEETGVVLATYTAPSTPTSTVGPVTFTAFVVDQLQGRETRVVTDVEAPEVTVEYTLPAPQITVSGSNVVRAGTHEYVASITAPGVISDIEVSANISTRDEEIGTITIDDEALEALIGQTSGELPISIALSGFIGYVDLNITVTDEQGRVTTETYRIRIDP</sequence>
<evidence type="ECO:0000313" key="2">
    <source>
        <dbReference type="Proteomes" id="UP000011910"/>
    </source>
</evidence>
<accession>M7NRM6</accession>
<organism evidence="1 2">
    <name type="scientific">Cesiribacter andamanensis AMV16</name>
    <dbReference type="NCBI Taxonomy" id="1279009"/>
    <lineage>
        <taxon>Bacteria</taxon>
        <taxon>Pseudomonadati</taxon>
        <taxon>Bacteroidota</taxon>
        <taxon>Cytophagia</taxon>
        <taxon>Cytophagales</taxon>
        <taxon>Cesiribacteraceae</taxon>
        <taxon>Cesiribacter</taxon>
    </lineage>
</organism>
<dbReference type="AlphaFoldDB" id="M7NRM6"/>
<protein>
    <submittedName>
        <fullName evidence="1">Uncharacterized protein</fullName>
    </submittedName>
</protein>
<dbReference type="Proteomes" id="UP000011910">
    <property type="component" value="Unassembled WGS sequence"/>
</dbReference>
<dbReference type="PROSITE" id="PS51257">
    <property type="entry name" value="PROKAR_LIPOPROTEIN"/>
    <property type="match status" value="1"/>
</dbReference>
<gene>
    <name evidence="1" type="ORF">ADICEAN_03719</name>
</gene>
<dbReference type="EMBL" id="AODQ01000140">
    <property type="protein sequence ID" value="EMR01154.1"/>
    <property type="molecule type" value="Genomic_DNA"/>
</dbReference>
<name>M7NRM6_9BACT</name>